<feature type="region of interest" description="Disordered" evidence="1">
    <location>
        <begin position="1"/>
        <end position="74"/>
    </location>
</feature>
<feature type="compositionally biased region" description="Basic residues" evidence="1">
    <location>
        <begin position="64"/>
        <end position="74"/>
    </location>
</feature>
<reference evidence="2" key="1">
    <citation type="submission" date="2016-10" db="EMBL/GenBank/DDBJ databases">
        <authorList>
            <person name="Benchimol M."/>
            <person name="Almeida L.G."/>
            <person name="Vasconcelos A.T."/>
            <person name="Perreira-Neves A."/>
            <person name="Rosa I.A."/>
            <person name="Tasca T."/>
            <person name="Bogo M.R."/>
            <person name="de Souza W."/>
        </authorList>
    </citation>
    <scope>NUCLEOTIDE SEQUENCE [LARGE SCALE GENOMIC DNA]</scope>
    <source>
        <strain evidence="2">K</strain>
    </source>
</reference>
<dbReference type="RefSeq" id="XP_068355372.1">
    <property type="nucleotide sequence ID" value="XM_068507504.1"/>
</dbReference>
<dbReference type="VEuPathDB" id="TrichDB:TRFO_30699"/>
<accession>A0A1J4JXH7</accession>
<dbReference type="GeneID" id="94842208"/>
<name>A0A1J4JXH7_9EUKA</name>
<keyword evidence="3" id="KW-1185">Reference proteome</keyword>
<organism evidence="2 3">
    <name type="scientific">Tritrichomonas foetus</name>
    <dbReference type="NCBI Taxonomy" id="1144522"/>
    <lineage>
        <taxon>Eukaryota</taxon>
        <taxon>Metamonada</taxon>
        <taxon>Parabasalia</taxon>
        <taxon>Tritrichomonadida</taxon>
        <taxon>Tritrichomonadidae</taxon>
        <taxon>Tritrichomonas</taxon>
    </lineage>
</organism>
<dbReference type="AlphaFoldDB" id="A0A1J4JXH7"/>
<dbReference type="EMBL" id="MLAK01000875">
    <property type="protein sequence ID" value="OHT02236.1"/>
    <property type="molecule type" value="Genomic_DNA"/>
</dbReference>
<evidence type="ECO:0000313" key="2">
    <source>
        <dbReference type="EMBL" id="OHT02236.1"/>
    </source>
</evidence>
<dbReference type="Proteomes" id="UP000179807">
    <property type="component" value="Unassembled WGS sequence"/>
</dbReference>
<protein>
    <submittedName>
        <fullName evidence="2">Uncharacterized protein</fullName>
    </submittedName>
</protein>
<feature type="compositionally biased region" description="Polar residues" evidence="1">
    <location>
        <begin position="15"/>
        <end position="28"/>
    </location>
</feature>
<proteinExistence type="predicted"/>
<comment type="caution">
    <text evidence="2">The sequence shown here is derived from an EMBL/GenBank/DDBJ whole genome shotgun (WGS) entry which is preliminary data.</text>
</comment>
<feature type="compositionally biased region" description="Basic and acidic residues" evidence="1">
    <location>
        <begin position="35"/>
        <end position="63"/>
    </location>
</feature>
<sequence length="74" mass="8526">MSSPQHAQDRRSKLAQINGNMDSTTIMTGENAVKTAERDQHINEEKAKVENEEDKIKKQTHENKNKHHKKCLIC</sequence>
<evidence type="ECO:0000313" key="3">
    <source>
        <dbReference type="Proteomes" id="UP000179807"/>
    </source>
</evidence>
<gene>
    <name evidence="2" type="ORF">TRFO_30699</name>
</gene>
<evidence type="ECO:0000256" key="1">
    <source>
        <dbReference type="SAM" id="MobiDB-lite"/>
    </source>
</evidence>